<reference evidence="3" key="1">
    <citation type="submission" date="2016-10" db="EMBL/GenBank/DDBJ databases">
        <authorList>
            <person name="de Groot N.N."/>
        </authorList>
    </citation>
    <scope>NUCLEOTIDE SEQUENCE [LARGE SCALE GENOMIC DNA]</scope>
    <source>
        <strain evidence="2">DSM 22619</strain>
        <strain evidence="3">DSM 22620</strain>
    </source>
</reference>
<dbReference type="GeneID" id="78500010"/>
<dbReference type="OrthoDB" id="1843719at2"/>
<evidence type="ECO:0008006" key="6">
    <source>
        <dbReference type="Google" id="ProtNLM"/>
    </source>
</evidence>
<dbReference type="EMBL" id="LT629759">
    <property type="protein sequence ID" value="SDR68610.1"/>
    <property type="molecule type" value="Genomic_DNA"/>
</dbReference>
<evidence type="ECO:0000313" key="5">
    <source>
        <dbReference type="Proteomes" id="UP000199480"/>
    </source>
</evidence>
<protein>
    <recommendedName>
        <fullName evidence="6">Lipoprotein</fullName>
    </recommendedName>
</protein>
<feature type="signal peptide" evidence="1">
    <location>
        <begin position="1"/>
        <end position="22"/>
    </location>
</feature>
<name>A0A1H1L2R1_9ACTN</name>
<feature type="chain" id="PRO_5038216863" description="Lipoprotein" evidence="1">
    <location>
        <begin position="23"/>
        <end position="183"/>
    </location>
</feature>
<reference evidence="4 5" key="2">
    <citation type="submission" date="2016-10" db="EMBL/GenBank/DDBJ databases">
        <authorList>
            <person name="Varghese N."/>
            <person name="Submissions S."/>
        </authorList>
    </citation>
    <scope>NUCLEOTIDE SEQUENCE [LARGE SCALE GENOMIC DNA]</scope>
    <source>
        <strain evidence="4">DSM 22619</strain>
        <strain evidence="5">DSM 22620</strain>
    </source>
</reference>
<accession>A0A1H1L2R1</accession>
<dbReference type="EMBL" id="FMZL01000001">
    <property type="protein sequence ID" value="SDB95424.1"/>
    <property type="molecule type" value="Genomic_DNA"/>
</dbReference>
<dbReference type="RefSeq" id="WP_090844049.1">
    <property type="nucleotide sequence ID" value="NZ_FMZL01000001.1"/>
</dbReference>
<dbReference type="Proteomes" id="UP000198528">
    <property type="component" value="Unassembled WGS sequence"/>
</dbReference>
<dbReference type="AlphaFoldDB" id="A0A1H1L2R1"/>
<evidence type="ECO:0000256" key="1">
    <source>
        <dbReference type="SAM" id="SignalP"/>
    </source>
</evidence>
<dbReference type="Proteomes" id="UP000199480">
    <property type="component" value="Chromosome I"/>
</dbReference>
<gene>
    <name evidence="2" type="ORF">SAMN04487824_10110</name>
    <name evidence="3" type="ORF">SAMN04489857_0635</name>
</gene>
<proteinExistence type="predicted"/>
<sequence length="183" mass="19860">MKFGSKSSVAVAAVSAVLFSTALLTGCGSAGSGTKGDVSSSAATAVQKKATETYDSIYDEYSKQIEEAAPKAVEEFKKQAEGNTDVKKLAEVANDQVGTLAKIMTDGSKKMAELREKNGDSYKTYEKNYKKLYKVYSDKAMDVYGAYLDVYGKQVPGYNDQMKQQMIDQYKATVQQLAPAESD</sequence>
<evidence type="ECO:0000313" key="2">
    <source>
        <dbReference type="EMBL" id="SDB95424.1"/>
    </source>
</evidence>
<organism evidence="3 5">
    <name type="scientific">Parafannyhessea umbonata</name>
    <dbReference type="NCBI Taxonomy" id="604330"/>
    <lineage>
        <taxon>Bacteria</taxon>
        <taxon>Bacillati</taxon>
        <taxon>Actinomycetota</taxon>
        <taxon>Coriobacteriia</taxon>
        <taxon>Coriobacteriales</taxon>
        <taxon>Atopobiaceae</taxon>
        <taxon>Parafannyhessea</taxon>
    </lineage>
</organism>
<keyword evidence="4" id="KW-1185">Reference proteome</keyword>
<dbReference type="PROSITE" id="PS51257">
    <property type="entry name" value="PROKAR_LIPOPROTEIN"/>
    <property type="match status" value="1"/>
</dbReference>
<evidence type="ECO:0000313" key="3">
    <source>
        <dbReference type="EMBL" id="SDR68610.1"/>
    </source>
</evidence>
<evidence type="ECO:0000313" key="4">
    <source>
        <dbReference type="Proteomes" id="UP000198528"/>
    </source>
</evidence>
<keyword evidence="1" id="KW-0732">Signal</keyword>